<name>A0ABN6LL28_9BACT</name>
<keyword evidence="1" id="KW-0614">Plasmid</keyword>
<dbReference type="Proteomes" id="UP001354989">
    <property type="component" value="Plasmid pPP6"/>
</dbReference>
<proteinExistence type="predicted"/>
<dbReference type="InterPro" id="IPR014710">
    <property type="entry name" value="RmlC-like_jellyroll"/>
</dbReference>
<gene>
    <name evidence="1" type="ORF">PEPS_44370</name>
</gene>
<dbReference type="Gene3D" id="2.60.120.10">
    <property type="entry name" value="Jelly Rolls"/>
    <property type="match status" value="1"/>
</dbReference>
<geneLocation type="plasmid" evidence="1 2">
    <name>pPP6</name>
</geneLocation>
<sequence>MTEQYKHQGEGYAPFLIREGWQVAQLNYAPSLSVEKIDRLDIHYHTDEAFLLMAGEAVLVSAKIADQGIQYDMQKMEAGIIYNIPKEVWHTISLKPGAQVLIIEKDNTHLGDYEFYFFNTAEQQDFANLMKACYRNGEV</sequence>
<protein>
    <recommendedName>
        <fullName evidence="3">Cupin</fullName>
    </recommendedName>
</protein>
<accession>A0ABN6LL28</accession>
<reference evidence="1 2" key="1">
    <citation type="submission" date="2021-12" db="EMBL/GenBank/DDBJ databases">
        <title>Genome sequencing of bacteria with rrn-lacking chromosome and rrn-plasmid.</title>
        <authorList>
            <person name="Anda M."/>
            <person name="Iwasaki W."/>
        </authorList>
    </citation>
    <scope>NUCLEOTIDE SEQUENCE [LARGE SCALE GENOMIC DNA]</scope>
    <source>
        <strain evidence="1 2">NBRC 101262</strain>
        <plasmid evidence="1 2">pPP6</plasmid>
    </source>
</reference>
<dbReference type="EMBL" id="AP025298">
    <property type="protein sequence ID" value="BDD02157.1"/>
    <property type="molecule type" value="Genomic_DNA"/>
</dbReference>
<evidence type="ECO:0000313" key="2">
    <source>
        <dbReference type="Proteomes" id="UP001354989"/>
    </source>
</evidence>
<organism evidence="1 2">
    <name type="scientific">Persicobacter psychrovividus</name>
    <dbReference type="NCBI Taxonomy" id="387638"/>
    <lineage>
        <taxon>Bacteria</taxon>
        <taxon>Pseudomonadati</taxon>
        <taxon>Bacteroidota</taxon>
        <taxon>Cytophagia</taxon>
        <taxon>Cytophagales</taxon>
        <taxon>Persicobacteraceae</taxon>
        <taxon>Persicobacter</taxon>
    </lineage>
</organism>
<dbReference type="RefSeq" id="WP_338399327.1">
    <property type="nucleotide sequence ID" value="NZ_AP025298.1"/>
</dbReference>
<evidence type="ECO:0008006" key="3">
    <source>
        <dbReference type="Google" id="ProtNLM"/>
    </source>
</evidence>
<evidence type="ECO:0000313" key="1">
    <source>
        <dbReference type="EMBL" id="BDD02157.1"/>
    </source>
</evidence>
<keyword evidence="2" id="KW-1185">Reference proteome</keyword>